<accession>A0A9W7LAF1</accession>
<dbReference type="PROSITE" id="PS50076">
    <property type="entry name" value="DNAJ_2"/>
    <property type="match status" value="1"/>
</dbReference>
<gene>
    <name evidence="3" type="ORF">TrCOL_g2619</name>
</gene>
<dbReference type="GO" id="GO:0051082">
    <property type="term" value="F:unfolded protein binding"/>
    <property type="evidence" value="ECO:0007669"/>
    <property type="project" value="InterPro"/>
</dbReference>
<feature type="compositionally biased region" description="Low complexity" evidence="1">
    <location>
        <begin position="42"/>
        <end position="51"/>
    </location>
</feature>
<feature type="compositionally biased region" description="Basic and acidic residues" evidence="1">
    <location>
        <begin position="79"/>
        <end position="90"/>
    </location>
</feature>
<reference evidence="4" key="1">
    <citation type="journal article" date="2023" name="Commun. Biol.">
        <title>Genome analysis of Parmales, the sister group of diatoms, reveals the evolutionary specialization of diatoms from phago-mixotrophs to photoautotrophs.</title>
        <authorList>
            <person name="Ban H."/>
            <person name="Sato S."/>
            <person name="Yoshikawa S."/>
            <person name="Yamada K."/>
            <person name="Nakamura Y."/>
            <person name="Ichinomiya M."/>
            <person name="Sato N."/>
            <person name="Blanc-Mathieu R."/>
            <person name="Endo H."/>
            <person name="Kuwata A."/>
            <person name="Ogata H."/>
        </authorList>
    </citation>
    <scope>NUCLEOTIDE SEQUENCE [LARGE SCALE GENOMIC DNA]</scope>
</reference>
<feature type="region of interest" description="Disordered" evidence="1">
    <location>
        <begin position="23"/>
        <end position="95"/>
    </location>
</feature>
<dbReference type="GO" id="GO:0006457">
    <property type="term" value="P:protein folding"/>
    <property type="evidence" value="ECO:0007669"/>
    <property type="project" value="InterPro"/>
</dbReference>
<dbReference type="Gene3D" id="1.10.287.110">
    <property type="entry name" value="DnaJ domain"/>
    <property type="match status" value="1"/>
</dbReference>
<feature type="domain" description="J" evidence="2">
    <location>
        <begin position="96"/>
        <end position="158"/>
    </location>
</feature>
<dbReference type="InterPro" id="IPR044713">
    <property type="entry name" value="DNJA1/2-like"/>
</dbReference>
<dbReference type="Gene3D" id="2.60.260.20">
    <property type="entry name" value="Urease metallochaperone UreE, N-terminal domain"/>
    <property type="match status" value="2"/>
</dbReference>
<feature type="compositionally biased region" description="Polar residues" evidence="1">
    <location>
        <begin position="451"/>
        <end position="462"/>
    </location>
</feature>
<protein>
    <recommendedName>
        <fullName evidence="2">J domain-containing protein</fullName>
    </recommendedName>
</protein>
<dbReference type="InterPro" id="IPR002939">
    <property type="entry name" value="DnaJ_C"/>
</dbReference>
<dbReference type="SUPFAM" id="SSF49493">
    <property type="entry name" value="HSP40/DnaJ peptide-binding domain"/>
    <property type="match status" value="2"/>
</dbReference>
<sequence>MVHVAKAFGPLFLPHQHTDLSSFVPQTPSISQYPPTTPPPSTTSQPKASTPLDRITRGGWQRPKGSSANSQYGENSGNETEKKQNNKNKGDDDDEDFYEILGCTRTATEKELTRAYRKACVKHHPDKTNGDRARFDEISLAYDTLNDPVKRKLYDRFGKRSLEPNFHPGMGSNMGGMFGGGMQGGMFGSHEDILRAFFNQQERSAPRRARDVRYNLDVSLKDLYSGAEKRVQIAKPTMNGISELVTLKVEIARGTRGNSKVRLRGEIDHVPKAEPGDVVFVINEVPDERFTRKNDDLATTLEVSFAESLTGFKKEIRHLDGRVVRVAYSKGVKNGDVLRIDNEGMPRRGGGFGRLYIVLDVKMGMELTDKQKSKIRKILEPNYGGEEEEEEGEEFTALEECERDEFGAESPHSSSPFDEDSEADDPFEGSFFGHNPNFNFYQGNGFGPRHGSSSSNVQCSQM</sequence>
<dbReference type="InterPro" id="IPR001623">
    <property type="entry name" value="DnaJ_domain"/>
</dbReference>
<organism evidence="3 4">
    <name type="scientific">Triparma columacea</name>
    <dbReference type="NCBI Taxonomy" id="722753"/>
    <lineage>
        <taxon>Eukaryota</taxon>
        <taxon>Sar</taxon>
        <taxon>Stramenopiles</taxon>
        <taxon>Ochrophyta</taxon>
        <taxon>Bolidophyceae</taxon>
        <taxon>Parmales</taxon>
        <taxon>Triparmaceae</taxon>
        <taxon>Triparma</taxon>
    </lineage>
</organism>
<evidence type="ECO:0000313" key="4">
    <source>
        <dbReference type="Proteomes" id="UP001165065"/>
    </source>
</evidence>
<evidence type="ECO:0000259" key="2">
    <source>
        <dbReference type="PROSITE" id="PS50076"/>
    </source>
</evidence>
<dbReference type="PANTHER" id="PTHR43888">
    <property type="entry name" value="DNAJ-LIKE-2, ISOFORM A-RELATED"/>
    <property type="match status" value="1"/>
</dbReference>
<feature type="compositionally biased region" description="Acidic residues" evidence="1">
    <location>
        <begin position="417"/>
        <end position="427"/>
    </location>
</feature>
<feature type="compositionally biased region" description="Polar residues" evidence="1">
    <location>
        <begin position="64"/>
        <end position="77"/>
    </location>
</feature>
<dbReference type="PRINTS" id="PR00625">
    <property type="entry name" value="JDOMAIN"/>
</dbReference>
<dbReference type="Pfam" id="PF00226">
    <property type="entry name" value="DnaJ"/>
    <property type="match status" value="1"/>
</dbReference>
<dbReference type="EMBL" id="BRYA01000190">
    <property type="protein sequence ID" value="GMI43231.1"/>
    <property type="molecule type" value="Genomic_DNA"/>
</dbReference>
<feature type="region of interest" description="Disordered" evidence="1">
    <location>
        <begin position="381"/>
        <end position="435"/>
    </location>
</feature>
<dbReference type="SUPFAM" id="SSF46565">
    <property type="entry name" value="Chaperone J-domain"/>
    <property type="match status" value="1"/>
</dbReference>
<dbReference type="PROSITE" id="PS00636">
    <property type="entry name" value="DNAJ_1"/>
    <property type="match status" value="1"/>
</dbReference>
<keyword evidence="4" id="KW-1185">Reference proteome</keyword>
<dbReference type="Pfam" id="PF01556">
    <property type="entry name" value="DnaJ_C"/>
    <property type="match status" value="1"/>
</dbReference>
<feature type="compositionally biased region" description="Low complexity" evidence="1">
    <location>
        <begin position="25"/>
        <end position="34"/>
    </location>
</feature>
<dbReference type="CDD" id="cd10747">
    <property type="entry name" value="DnaJ_C"/>
    <property type="match status" value="1"/>
</dbReference>
<evidence type="ECO:0000256" key="1">
    <source>
        <dbReference type="SAM" id="MobiDB-lite"/>
    </source>
</evidence>
<comment type="caution">
    <text evidence="3">The sequence shown here is derived from an EMBL/GenBank/DDBJ whole genome shotgun (WGS) entry which is preliminary data.</text>
</comment>
<feature type="compositionally biased region" description="Acidic residues" evidence="1">
    <location>
        <begin position="385"/>
        <end position="403"/>
    </location>
</feature>
<name>A0A9W7LAF1_9STRA</name>
<dbReference type="OrthoDB" id="550424at2759"/>
<dbReference type="SMART" id="SM00271">
    <property type="entry name" value="DnaJ"/>
    <property type="match status" value="1"/>
</dbReference>
<evidence type="ECO:0000313" key="3">
    <source>
        <dbReference type="EMBL" id="GMI43231.1"/>
    </source>
</evidence>
<dbReference type="Proteomes" id="UP001165065">
    <property type="component" value="Unassembled WGS sequence"/>
</dbReference>
<feature type="region of interest" description="Disordered" evidence="1">
    <location>
        <begin position="443"/>
        <end position="462"/>
    </location>
</feature>
<dbReference type="InterPro" id="IPR018253">
    <property type="entry name" value="DnaJ_domain_CS"/>
</dbReference>
<dbReference type="FunFam" id="2.60.260.20:FF:000013">
    <property type="entry name" value="DnaJ subfamily B member 11"/>
    <property type="match status" value="1"/>
</dbReference>
<proteinExistence type="predicted"/>
<dbReference type="InterPro" id="IPR036869">
    <property type="entry name" value="J_dom_sf"/>
</dbReference>
<dbReference type="InterPro" id="IPR008971">
    <property type="entry name" value="HSP40/DnaJ_pept-bd"/>
</dbReference>
<dbReference type="GO" id="GO:0030544">
    <property type="term" value="F:Hsp70 protein binding"/>
    <property type="evidence" value="ECO:0007669"/>
    <property type="project" value="InterPro"/>
</dbReference>
<dbReference type="AlphaFoldDB" id="A0A9W7LAF1"/>
<dbReference type="CDD" id="cd06257">
    <property type="entry name" value="DnaJ"/>
    <property type="match status" value="1"/>
</dbReference>